<accession>A0AAQ4DGL3</accession>
<dbReference type="EMBL" id="JARKHS020030928">
    <property type="protein sequence ID" value="KAK8761603.1"/>
    <property type="molecule type" value="Genomic_DNA"/>
</dbReference>
<feature type="transmembrane region" description="Helical" evidence="1">
    <location>
        <begin position="7"/>
        <end position="25"/>
    </location>
</feature>
<keyword evidence="1" id="KW-0812">Transmembrane</keyword>
<evidence type="ECO:0000313" key="3">
    <source>
        <dbReference type="Proteomes" id="UP001321473"/>
    </source>
</evidence>
<organism evidence="2 3">
    <name type="scientific">Amblyomma americanum</name>
    <name type="common">Lone star tick</name>
    <dbReference type="NCBI Taxonomy" id="6943"/>
    <lineage>
        <taxon>Eukaryota</taxon>
        <taxon>Metazoa</taxon>
        <taxon>Ecdysozoa</taxon>
        <taxon>Arthropoda</taxon>
        <taxon>Chelicerata</taxon>
        <taxon>Arachnida</taxon>
        <taxon>Acari</taxon>
        <taxon>Parasitiformes</taxon>
        <taxon>Ixodida</taxon>
        <taxon>Ixodoidea</taxon>
        <taxon>Ixodidae</taxon>
        <taxon>Amblyomminae</taxon>
        <taxon>Amblyomma</taxon>
    </lineage>
</organism>
<evidence type="ECO:0000313" key="2">
    <source>
        <dbReference type="EMBL" id="KAK8761603.1"/>
    </source>
</evidence>
<keyword evidence="1" id="KW-0472">Membrane</keyword>
<dbReference type="AlphaFoldDB" id="A0AAQ4DGL3"/>
<protein>
    <submittedName>
        <fullName evidence="2">Uncharacterized protein</fullName>
    </submittedName>
</protein>
<keyword evidence="1" id="KW-1133">Transmembrane helix</keyword>
<name>A0AAQ4DGL3_AMBAM</name>
<feature type="transmembrane region" description="Helical" evidence="1">
    <location>
        <begin position="31"/>
        <end position="51"/>
    </location>
</feature>
<comment type="caution">
    <text evidence="2">The sequence shown here is derived from an EMBL/GenBank/DDBJ whole genome shotgun (WGS) entry which is preliminary data.</text>
</comment>
<reference evidence="2 3" key="1">
    <citation type="journal article" date="2023" name="Arcadia Sci">
        <title>De novo assembly of a long-read Amblyomma americanum tick genome.</title>
        <authorList>
            <person name="Chou S."/>
            <person name="Poskanzer K.E."/>
            <person name="Rollins M."/>
            <person name="Thuy-Boun P.S."/>
        </authorList>
    </citation>
    <scope>NUCLEOTIDE SEQUENCE [LARGE SCALE GENOMIC DNA]</scope>
    <source>
        <strain evidence="2">F_SG_1</strain>
        <tissue evidence="2">Salivary glands</tissue>
    </source>
</reference>
<dbReference type="Proteomes" id="UP001321473">
    <property type="component" value="Unassembled WGS sequence"/>
</dbReference>
<sequence length="78" mass="8644">MAVNVASCLGDVMVLVFAWIYASGFLGSVGWLTYLFIVAVLLFQTVFWITVEVIRAMYAGGQAVKQTTSSRYFPKRSP</sequence>
<evidence type="ECO:0000256" key="1">
    <source>
        <dbReference type="SAM" id="Phobius"/>
    </source>
</evidence>
<gene>
    <name evidence="2" type="ORF">V5799_027130</name>
</gene>
<proteinExistence type="predicted"/>
<keyword evidence="3" id="KW-1185">Reference proteome</keyword>